<dbReference type="PROSITE" id="PS50088">
    <property type="entry name" value="ANK_REPEAT"/>
    <property type="match status" value="4"/>
</dbReference>
<dbReference type="Proteomes" id="UP000001542">
    <property type="component" value="Unassembled WGS sequence"/>
</dbReference>
<evidence type="ECO:0000256" key="1">
    <source>
        <dbReference type="ARBA" id="ARBA00022737"/>
    </source>
</evidence>
<evidence type="ECO:0000313" key="4">
    <source>
        <dbReference type="EMBL" id="EAY23677.1"/>
    </source>
</evidence>
<keyword evidence="5" id="KW-1185">Reference proteome</keyword>
<protein>
    <submittedName>
        <fullName evidence="4">Uncharacterized protein</fullName>
    </submittedName>
</protein>
<dbReference type="SUPFAM" id="SSF48403">
    <property type="entry name" value="Ankyrin repeat"/>
    <property type="match status" value="1"/>
</dbReference>
<evidence type="ECO:0000313" key="5">
    <source>
        <dbReference type="Proteomes" id="UP000001542"/>
    </source>
</evidence>
<dbReference type="eggNOG" id="KOG4177">
    <property type="taxonomic scope" value="Eukaryota"/>
</dbReference>
<dbReference type="SMR" id="A2D7G0"/>
<feature type="repeat" description="ANK" evidence="3">
    <location>
        <begin position="149"/>
        <end position="178"/>
    </location>
</feature>
<dbReference type="VEuPathDB" id="TrichDB:TVAG_120140"/>
<dbReference type="Gene3D" id="1.25.40.20">
    <property type="entry name" value="Ankyrin repeat-containing domain"/>
    <property type="match status" value="1"/>
</dbReference>
<dbReference type="PANTHER" id="PTHR24141:SF1">
    <property type="entry name" value="2-5A-DEPENDENT RIBONUCLEASE"/>
    <property type="match status" value="1"/>
</dbReference>
<evidence type="ECO:0000256" key="2">
    <source>
        <dbReference type="ARBA" id="ARBA00023043"/>
    </source>
</evidence>
<dbReference type="InParanoid" id="A2D7G0"/>
<dbReference type="InterPro" id="IPR036770">
    <property type="entry name" value="Ankyrin_rpt-contain_sf"/>
</dbReference>
<dbReference type="SMART" id="SM00248">
    <property type="entry name" value="ANK"/>
    <property type="match status" value="8"/>
</dbReference>
<feature type="repeat" description="ANK" evidence="3">
    <location>
        <begin position="115"/>
        <end position="148"/>
    </location>
</feature>
<dbReference type="EMBL" id="DS113177">
    <property type="protein sequence ID" value="EAY23677.1"/>
    <property type="molecule type" value="Genomic_DNA"/>
</dbReference>
<sequence>MSDPNFNQFIKEALEEDQADLIKEFLEEPDNMKFVFESVTFQLPDPIQYKCPITNASIYFNAPKCFNAVIEAGGSPNAVDAWGKSSAHFAAEYGRLDFMKDPHFEKAELVVIDWRGRLPIHYAAENNHVDVLRYLIEEKGADLTLSDNYGMTALHVACQHNATEAAVYLLEKGAQLTADIFGRTPLDFAAKFNAVKIIQYFVEKSPQSLNDVNENGQTILHRAVIGGALDVIPLLSPLANIKDKIGYTPLHYAGQYPHAGIVQALVNIGSDINATDEKGVTPLMIASSFNNQTVVDEILTISQLQKNAKDAKGRNALHHATMNSSYLVIPSLVHNGVDSNATDLEGHTPKETADGSFAKECRKLAAGQKIIIGDYKNPGRGPTYTKYTVPTETAQQPQTQSQCTIA</sequence>
<feature type="repeat" description="ANK" evidence="3">
    <location>
        <begin position="312"/>
        <end position="344"/>
    </location>
</feature>
<dbReference type="PROSITE" id="PS50297">
    <property type="entry name" value="ANK_REP_REGION"/>
    <property type="match status" value="4"/>
</dbReference>
<evidence type="ECO:0000256" key="3">
    <source>
        <dbReference type="PROSITE-ProRule" id="PRU00023"/>
    </source>
</evidence>
<proteinExistence type="predicted"/>
<dbReference type="Pfam" id="PF12796">
    <property type="entry name" value="Ank_2"/>
    <property type="match status" value="2"/>
</dbReference>
<name>A2D7G0_TRIV3</name>
<gene>
    <name evidence="4" type="ORF">TVAG_120140</name>
</gene>
<organism evidence="4 5">
    <name type="scientific">Trichomonas vaginalis (strain ATCC PRA-98 / G3)</name>
    <dbReference type="NCBI Taxonomy" id="412133"/>
    <lineage>
        <taxon>Eukaryota</taxon>
        <taxon>Metamonada</taxon>
        <taxon>Parabasalia</taxon>
        <taxon>Trichomonadida</taxon>
        <taxon>Trichomonadidae</taxon>
        <taxon>Trichomonas</taxon>
    </lineage>
</organism>
<dbReference type="OrthoDB" id="194358at2759"/>
<accession>A2D7G0</accession>
<feature type="repeat" description="ANK" evidence="3">
    <location>
        <begin position="245"/>
        <end position="277"/>
    </location>
</feature>
<dbReference type="RefSeq" id="XP_001276925.1">
    <property type="nucleotide sequence ID" value="XM_001276924.1"/>
</dbReference>
<dbReference type="InterPro" id="IPR002110">
    <property type="entry name" value="Ankyrin_rpt"/>
</dbReference>
<dbReference type="AlphaFoldDB" id="A2D7G0"/>
<dbReference type="KEGG" id="tva:4720643"/>
<dbReference type="PANTHER" id="PTHR24141">
    <property type="entry name" value="2-5A-DEPENDENT RIBONUCLEASE"/>
    <property type="match status" value="1"/>
</dbReference>
<keyword evidence="2 3" id="KW-0040">ANK repeat</keyword>
<dbReference type="PRINTS" id="PR01415">
    <property type="entry name" value="ANKYRIN"/>
</dbReference>
<keyword evidence="1" id="KW-0677">Repeat</keyword>
<dbReference type="VEuPathDB" id="TrichDB:TVAGG3_0993050"/>
<dbReference type="STRING" id="5722.A2D7G0"/>
<reference evidence="4" key="1">
    <citation type="submission" date="2006-10" db="EMBL/GenBank/DDBJ databases">
        <authorList>
            <person name="Amadeo P."/>
            <person name="Zhao Q."/>
            <person name="Wortman J."/>
            <person name="Fraser-Liggett C."/>
            <person name="Carlton J."/>
        </authorList>
    </citation>
    <scope>NUCLEOTIDE SEQUENCE</scope>
    <source>
        <strain evidence="4">G3</strain>
    </source>
</reference>
<reference evidence="4" key="2">
    <citation type="journal article" date="2007" name="Science">
        <title>Draft genome sequence of the sexually transmitted pathogen Trichomonas vaginalis.</title>
        <authorList>
            <person name="Carlton J.M."/>
            <person name="Hirt R.P."/>
            <person name="Silva J.C."/>
            <person name="Delcher A.L."/>
            <person name="Schatz M."/>
            <person name="Zhao Q."/>
            <person name="Wortman J.R."/>
            <person name="Bidwell S.L."/>
            <person name="Alsmark U.C.M."/>
            <person name="Besteiro S."/>
            <person name="Sicheritz-Ponten T."/>
            <person name="Noel C.J."/>
            <person name="Dacks J.B."/>
            <person name="Foster P.G."/>
            <person name="Simillion C."/>
            <person name="Van de Peer Y."/>
            <person name="Miranda-Saavedra D."/>
            <person name="Barton G.J."/>
            <person name="Westrop G.D."/>
            <person name="Mueller S."/>
            <person name="Dessi D."/>
            <person name="Fiori P.L."/>
            <person name="Ren Q."/>
            <person name="Paulsen I."/>
            <person name="Zhang H."/>
            <person name="Bastida-Corcuera F.D."/>
            <person name="Simoes-Barbosa A."/>
            <person name="Brown M.T."/>
            <person name="Hayes R.D."/>
            <person name="Mukherjee M."/>
            <person name="Okumura C.Y."/>
            <person name="Schneider R."/>
            <person name="Smith A.J."/>
            <person name="Vanacova S."/>
            <person name="Villalvazo M."/>
            <person name="Haas B.J."/>
            <person name="Pertea M."/>
            <person name="Feldblyum T.V."/>
            <person name="Utterback T.R."/>
            <person name="Shu C.L."/>
            <person name="Osoegawa K."/>
            <person name="de Jong P.J."/>
            <person name="Hrdy I."/>
            <person name="Horvathova L."/>
            <person name="Zubacova Z."/>
            <person name="Dolezal P."/>
            <person name="Malik S.B."/>
            <person name="Logsdon J.M. Jr."/>
            <person name="Henze K."/>
            <person name="Gupta A."/>
            <person name="Wang C.C."/>
            <person name="Dunne R.L."/>
            <person name="Upcroft J.A."/>
            <person name="Upcroft P."/>
            <person name="White O."/>
            <person name="Salzberg S.L."/>
            <person name="Tang P."/>
            <person name="Chiu C.-H."/>
            <person name="Lee Y.-S."/>
            <person name="Embley T.M."/>
            <person name="Coombs G.H."/>
            <person name="Mottram J.C."/>
            <person name="Tachezy J."/>
            <person name="Fraser-Liggett C.M."/>
            <person name="Johnson P.J."/>
        </authorList>
    </citation>
    <scope>NUCLEOTIDE SEQUENCE [LARGE SCALE GENOMIC DNA]</scope>
    <source>
        <strain evidence="4">G3</strain>
    </source>
</reference>